<reference evidence="1" key="1">
    <citation type="submission" date="2022-08" db="EMBL/GenBank/DDBJ databases">
        <title>Genomic analyses of the natural microbiome of Caenorhabditis elegans.</title>
        <authorList>
            <person name="Samuel B."/>
        </authorList>
    </citation>
    <scope>NUCLEOTIDE SEQUENCE</scope>
    <source>
        <strain evidence="1">BIGb0277</strain>
    </source>
</reference>
<name>A0AAW5PK52_9GAMM</name>
<proteinExistence type="predicted"/>
<dbReference type="RefSeq" id="WP_259260846.1">
    <property type="nucleotide sequence ID" value="NZ_JANUEK010000005.1"/>
</dbReference>
<comment type="caution">
    <text evidence="1">The sequence shown here is derived from an EMBL/GenBank/DDBJ whole genome shotgun (WGS) entry which is preliminary data.</text>
</comment>
<protein>
    <submittedName>
        <fullName evidence="1">Uncharacterized protein</fullName>
    </submittedName>
</protein>
<evidence type="ECO:0000313" key="2">
    <source>
        <dbReference type="Proteomes" id="UP001320691"/>
    </source>
</evidence>
<evidence type="ECO:0000313" key="1">
    <source>
        <dbReference type="EMBL" id="MCS4280131.1"/>
    </source>
</evidence>
<dbReference type="Proteomes" id="UP001320691">
    <property type="component" value="Unassembled WGS sequence"/>
</dbReference>
<dbReference type="EMBL" id="JANUEK010000005">
    <property type="protein sequence ID" value="MCS4280131.1"/>
    <property type="molecule type" value="Genomic_DNA"/>
</dbReference>
<dbReference type="AlphaFoldDB" id="A0AAW5PK52"/>
<sequence>MDLPLTQPVDQLEQQARVQQAQAGKPVVGAIAEQQYDLLLHRYEVDVLNLGDLEQSMTVQSASPWRRHTSATGASWRWNSQVCAIWS</sequence>
<gene>
    <name evidence="1" type="ORF">M2412_002124</name>
</gene>
<accession>A0AAW5PK52</accession>
<organism evidence="1 2">
    <name type="scientific">Stenotrophomonas rhizophila</name>
    <dbReference type="NCBI Taxonomy" id="216778"/>
    <lineage>
        <taxon>Bacteria</taxon>
        <taxon>Pseudomonadati</taxon>
        <taxon>Pseudomonadota</taxon>
        <taxon>Gammaproteobacteria</taxon>
        <taxon>Lysobacterales</taxon>
        <taxon>Lysobacteraceae</taxon>
        <taxon>Stenotrophomonas</taxon>
    </lineage>
</organism>